<proteinExistence type="predicted"/>
<reference evidence="1 2" key="2">
    <citation type="submission" date="2019-01" db="EMBL/GenBank/DDBJ databases">
        <authorList>
            <person name="Li Y."/>
        </authorList>
    </citation>
    <scope>NUCLEOTIDE SEQUENCE [LARGE SCALE GENOMIC DNA]</scope>
    <source>
        <strain evidence="1 2">SK2B-1</strain>
    </source>
</reference>
<reference evidence="1 2" key="1">
    <citation type="submission" date="2019-01" db="EMBL/GenBank/DDBJ databases">
        <title>Sinorhodobacter populi sp. nov. isolated from the symptomatic bark tissue of Populus euramericana canker.</title>
        <authorList>
            <person name="Xu G."/>
        </authorList>
    </citation>
    <scope>NUCLEOTIDE SEQUENCE [LARGE SCALE GENOMIC DNA]</scope>
    <source>
        <strain evidence="1 2">SK2B-1</strain>
    </source>
</reference>
<evidence type="ECO:0000313" key="2">
    <source>
        <dbReference type="Proteomes" id="UP000284476"/>
    </source>
</evidence>
<dbReference type="AlphaFoldDB" id="A0A443JMZ5"/>
<sequence length="190" mass="20798">MRIAIIGWGSLTWDPRELALVDGFNPIGPILPIEFCRVSGNDNPPRRLTLVIDDDIGVQCQTYVALSAFDDLEAARENLRSREGLAHVNGIGFAVKGGASSARAIERHPKAVMAIEAWLAASDFDAVIWTALANNFAERAGEAFSVEASIRFLEAQPEEHLPRALEYIRKAPEPVQTPVRAAVSARWPQV</sequence>
<dbReference type="EMBL" id="SAUZ01000007">
    <property type="protein sequence ID" value="RWR21897.1"/>
    <property type="molecule type" value="Genomic_DNA"/>
</dbReference>
<gene>
    <name evidence="1" type="ORF">D2T30_07740</name>
</gene>
<name>A0A443JMZ5_9RHOB</name>
<comment type="caution">
    <text evidence="1">The sequence shown here is derived from an EMBL/GenBank/DDBJ whole genome shotgun (WGS) entry which is preliminary data.</text>
</comment>
<protein>
    <submittedName>
        <fullName evidence="1">Uncharacterized protein</fullName>
    </submittedName>
</protein>
<evidence type="ECO:0000313" key="1">
    <source>
        <dbReference type="EMBL" id="RWR21897.1"/>
    </source>
</evidence>
<dbReference type="Proteomes" id="UP000284476">
    <property type="component" value="Unassembled WGS sequence"/>
</dbReference>
<organism evidence="1 2">
    <name type="scientific">Paenirhodobacter populi</name>
    <dbReference type="NCBI Taxonomy" id="2306993"/>
    <lineage>
        <taxon>Bacteria</taxon>
        <taxon>Pseudomonadati</taxon>
        <taxon>Pseudomonadota</taxon>
        <taxon>Alphaproteobacteria</taxon>
        <taxon>Rhodobacterales</taxon>
        <taxon>Rhodobacter group</taxon>
        <taxon>Paenirhodobacter</taxon>
    </lineage>
</organism>
<accession>A0A443JMZ5</accession>